<accession>A0A2D0JWZ8</accession>
<evidence type="ECO:0000313" key="3">
    <source>
        <dbReference type="EMBL" id="PHM50845.1"/>
    </source>
</evidence>
<dbReference type="InterPro" id="IPR051715">
    <property type="entry name" value="Intimin-Invasin_domain"/>
</dbReference>
<dbReference type="InterPro" id="IPR008964">
    <property type="entry name" value="Invasin/intimin_cell_adhesion"/>
</dbReference>
<dbReference type="GO" id="GO:0009279">
    <property type="term" value="C:cell outer membrane"/>
    <property type="evidence" value="ECO:0007669"/>
    <property type="project" value="TreeGrafter"/>
</dbReference>
<dbReference type="Pfam" id="PF11924">
    <property type="entry name" value="IAT_beta"/>
    <property type="match status" value="1"/>
</dbReference>
<gene>
    <name evidence="3" type="ORF">Xmir_00255</name>
</gene>
<reference evidence="3 4" key="1">
    <citation type="journal article" date="2017" name="Nat. Microbiol.">
        <title>Natural product diversity associated with the nematode symbionts Photorhabdus and Xenorhabdus.</title>
        <authorList>
            <person name="Tobias N.J."/>
            <person name="Wolff H."/>
            <person name="Djahanschiri B."/>
            <person name="Grundmann F."/>
            <person name="Kronenwerth M."/>
            <person name="Shi Y.M."/>
            <person name="Simonyi S."/>
            <person name="Grun P."/>
            <person name="Shapiro-Ilan D."/>
            <person name="Pidot S.J."/>
            <person name="Stinear T.P."/>
            <person name="Ebersberger I."/>
            <person name="Bode H.B."/>
        </authorList>
    </citation>
    <scope>NUCLEOTIDE SEQUENCE [LARGE SCALE GENOMIC DNA]</scope>
    <source>
        <strain evidence="3 4">DSM 17902</strain>
    </source>
</reference>
<comment type="caution">
    <text evidence="3">The sequence shown here is derived from an EMBL/GenBank/DDBJ whole genome shotgun (WGS) entry which is preliminary data.</text>
</comment>
<dbReference type="PANTHER" id="PTHR39576:SF2">
    <property type="entry name" value="ATTACHING AND EFFACING PROTEIN HOMOLOG-RELATED"/>
    <property type="match status" value="1"/>
</dbReference>
<dbReference type="InterPro" id="IPR024519">
    <property type="entry name" value="IAT_beta"/>
</dbReference>
<comment type="similarity">
    <text evidence="1">Belongs to the intimin/invasin family.</text>
</comment>
<evidence type="ECO:0000256" key="1">
    <source>
        <dbReference type="ARBA" id="ARBA00010116"/>
    </source>
</evidence>
<dbReference type="PRINTS" id="PR01369">
    <property type="entry name" value="INTIMIN"/>
</dbReference>
<proteinExistence type="inferred from homology"/>
<dbReference type="SUPFAM" id="SSF49373">
    <property type="entry name" value="Invasin/intimin cell-adhesion fragments"/>
    <property type="match status" value="1"/>
</dbReference>
<protein>
    <submittedName>
        <fullName evidence="3">Putative invasin</fullName>
    </submittedName>
</protein>
<dbReference type="AlphaFoldDB" id="A0A2D0JWZ8"/>
<organism evidence="3 4">
    <name type="scientific">Xenorhabdus miraniensis</name>
    <dbReference type="NCBI Taxonomy" id="351674"/>
    <lineage>
        <taxon>Bacteria</taxon>
        <taxon>Pseudomonadati</taxon>
        <taxon>Pseudomonadota</taxon>
        <taxon>Gammaproteobacteria</taxon>
        <taxon>Enterobacterales</taxon>
        <taxon>Morganellaceae</taxon>
        <taxon>Xenorhabdus</taxon>
    </lineage>
</organism>
<dbReference type="FunFam" id="2.40.160.160:FF:000001">
    <property type="entry name" value="Intimin-like inverse autotransporter SinH"/>
    <property type="match status" value="1"/>
</dbReference>
<sequence>MDSYINHKIIRLSVLIYSLSLPFIPASAFSTDKEHHEIKTERKFSEKIQKENRFNNENKANNHDENADVGTITQNIQHIGQLLSSSPSELTEQAKSYALGKINNSISTETQKWLSQFGTAKINFSLDRKGKLDNGSLDLLLPFYDNKTDWLLFSQLGYRNKDNRHTVNLGFGGRYFTPTYWMYGLNSFYDHEITGSNQRLGLGAEAWTDYLKLSANTYWRLSQWHQSPKEQGYEERPANGFDLNSEFFLPPYPNLGGKLSYEQYFGDNVALFNRDTKQKNPSLTRFGLNYTPIPLITMGVDYKLGTKGNSETLFLANLNYRFGIPFAMQISPHNVASLRTLAGARYDLVQRNNNIVLDYRKISELSINLPSDLSGYSTQPVRISAKIAANKPLKPTVWTANKEFGENGGVIAYSDSNYADVTLPKYNIQGGNSYTLSATVETEDGSSVKKAQTNLTVEPFVIKDQSIKPIGNGPAIADGKPAYNLAATITYGNTNNAPLKDVTIPNVKWTLDPPTANAKLEWDTSGALNQQGQLIATLASTATLDKNTKVYLEIAGMPKVEIKGDKPIAFIDVASKFSISDPKVEPEGPLSIFDENNIYTFKATILDENNNPLKNQKIEATWNSGITGHNSGKVVFTPSTTTNDQNQLIATLKSTEELKDVIVKLSINGGKEYSFKPVSFVDDSKSIGIKSINLEGNPPYIALGNNKPQTINLVIHNERGTPYYQQPIPNLKWFTEPEGLEQQGLSIQPQETSGQYVTDPQGQIAVRITSTQAMKGVRIGFSVNGGKTRNYSESFDFVAPTSQDLGATLTGDITTKYYDSLPGITDRNGYVLKVKVIDKDKKEPIKNQSIEDMTWATKWQGSENHLPEDFVVINVPGQAAWTTDSNGYVTAYLTKAEKKGEPEMYSPYGIKDIMGTVKLSSGETLVSAPVNFDPQSQEAKLRIYTFESSAHKPTDSYKDVSEQEKPFTWTNMLYFYLVRNDGKLLNIDEFPGGKFDIKTSTSDTGIEFDDDNGMIYTPTLLSMHTFNPGPVTVTVRLTESNTGKLSEHYYNFNPHRYFFFPELTVSADAPHNELNKSCESLDRFRKSTTVTMDDIGIGDVGGGNSYSREFPVEKFPKFGLFYTNNTTPYIRIKESDADNAPYLVYNYKIGKIEEKGALKEDAKLNLVCKLK</sequence>
<dbReference type="PANTHER" id="PTHR39576">
    <property type="entry name" value="ATTACHING AND EFFACING PROTEIN HOMOLOG-RELATED-RELATED"/>
    <property type="match status" value="1"/>
</dbReference>
<dbReference type="Gene3D" id="2.40.160.160">
    <property type="entry name" value="Inverse autotransporter, beta-domain"/>
    <property type="match status" value="1"/>
</dbReference>
<dbReference type="InterPro" id="IPR038177">
    <property type="entry name" value="IAT_beta_sf"/>
</dbReference>
<dbReference type="GO" id="GO:0007155">
    <property type="term" value="P:cell adhesion"/>
    <property type="evidence" value="ECO:0007669"/>
    <property type="project" value="InterPro"/>
</dbReference>
<feature type="domain" description="Inverse autotransporter beta-domain" evidence="2">
    <location>
        <begin position="77"/>
        <end position="353"/>
    </location>
</feature>
<dbReference type="RefSeq" id="WP_099112676.1">
    <property type="nucleotide sequence ID" value="NZ_CAWNQI010000001.1"/>
</dbReference>
<dbReference type="EMBL" id="NITZ01000001">
    <property type="protein sequence ID" value="PHM50845.1"/>
    <property type="molecule type" value="Genomic_DNA"/>
</dbReference>
<dbReference type="InterPro" id="IPR003535">
    <property type="entry name" value="Intimin/invasin_bac"/>
</dbReference>
<dbReference type="Proteomes" id="UP000221980">
    <property type="component" value="Unassembled WGS sequence"/>
</dbReference>
<dbReference type="InterPro" id="IPR013783">
    <property type="entry name" value="Ig-like_fold"/>
</dbReference>
<evidence type="ECO:0000259" key="2">
    <source>
        <dbReference type="Pfam" id="PF11924"/>
    </source>
</evidence>
<dbReference type="OrthoDB" id="6437047at2"/>
<dbReference type="Gene3D" id="2.60.40.10">
    <property type="entry name" value="Immunoglobulins"/>
    <property type="match status" value="1"/>
</dbReference>
<name>A0A2D0JWZ8_9GAMM</name>
<evidence type="ECO:0000313" key="4">
    <source>
        <dbReference type="Proteomes" id="UP000221980"/>
    </source>
</evidence>
<keyword evidence="4" id="KW-1185">Reference proteome</keyword>